<organism evidence="1 2">
    <name type="scientific">Nocardia tenerifensis</name>
    <dbReference type="NCBI Taxonomy" id="228006"/>
    <lineage>
        <taxon>Bacteria</taxon>
        <taxon>Bacillati</taxon>
        <taxon>Actinomycetota</taxon>
        <taxon>Actinomycetes</taxon>
        <taxon>Mycobacteriales</taxon>
        <taxon>Nocardiaceae</taxon>
        <taxon>Nocardia</taxon>
    </lineage>
</organism>
<dbReference type="AlphaFoldDB" id="A0A318JMU2"/>
<evidence type="ECO:0000313" key="2">
    <source>
        <dbReference type="Proteomes" id="UP000247569"/>
    </source>
</evidence>
<dbReference type="Proteomes" id="UP000247569">
    <property type="component" value="Unassembled WGS sequence"/>
</dbReference>
<reference evidence="1 2" key="1">
    <citation type="submission" date="2018-05" db="EMBL/GenBank/DDBJ databases">
        <title>Genomic Encyclopedia of Type Strains, Phase IV (KMG-IV): sequencing the most valuable type-strain genomes for metagenomic binning, comparative biology and taxonomic classification.</title>
        <authorList>
            <person name="Goeker M."/>
        </authorList>
    </citation>
    <scope>NUCLEOTIDE SEQUENCE [LARGE SCALE GENOMIC DNA]</scope>
    <source>
        <strain evidence="1 2">DSM 44704</strain>
    </source>
</reference>
<dbReference type="EMBL" id="QJKF01000021">
    <property type="protein sequence ID" value="PXX55618.1"/>
    <property type="molecule type" value="Genomic_DNA"/>
</dbReference>
<comment type="caution">
    <text evidence="1">The sequence shown here is derived from an EMBL/GenBank/DDBJ whole genome shotgun (WGS) entry which is preliminary data.</text>
</comment>
<protein>
    <submittedName>
        <fullName evidence="1">Uncharacterized protein</fullName>
    </submittedName>
</protein>
<sequence>MGTLTRDAVDMFWTDCMFEPGPVWPALQPLFTASRKAWQRGDSRAAAEADEAIQAQGLVLVPTDGGPPLREFLIRINGDKARFRY</sequence>
<evidence type="ECO:0000313" key="1">
    <source>
        <dbReference type="EMBL" id="PXX55618.1"/>
    </source>
</evidence>
<proteinExistence type="predicted"/>
<gene>
    <name evidence="1" type="ORF">DFR70_12187</name>
</gene>
<accession>A0A318JMU2</accession>
<name>A0A318JMU2_9NOCA</name>
<keyword evidence="2" id="KW-1185">Reference proteome</keyword>